<dbReference type="InterPro" id="IPR003736">
    <property type="entry name" value="PAAI_dom"/>
</dbReference>
<evidence type="ECO:0000259" key="3">
    <source>
        <dbReference type="Pfam" id="PF03061"/>
    </source>
</evidence>
<dbReference type="Pfam" id="PF03061">
    <property type="entry name" value="4HBT"/>
    <property type="match status" value="1"/>
</dbReference>
<dbReference type="AlphaFoldDB" id="A0A197JGR3"/>
<evidence type="ECO:0000313" key="5">
    <source>
        <dbReference type="Proteomes" id="UP000078512"/>
    </source>
</evidence>
<protein>
    <submittedName>
        <fullName evidence="4">Putative PaaI_thioesterase family protein</fullName>
    </submittedName>
</protein>
<organism evidence="4 5">
    <name type="scientific">Linnemannia elongata AG-77</name>
    <dbReference type="NCBI Taxonomy" id="1314771"/>
    <lineage>
        <taxon>Eukaryota</taxon>
        <taxon>Fungi</taxon>
        <taxon>Fungi incertae sedis</taxon>
        <taxon>Mucoromycota</taxon>
        <taxon>Mortierellomycotina</taxon>
        <taxon>Mortierellomycetes</taxon>
        <taxon>Mortierellales</taxon>
        <taxon>Mortierellaceae</taxon>
        <taxon>Linnemannia</taxon>
    </lineage>
</organism>
<gene>
    <name evidence="4" type="ORF">K457DRAFT_100667</name>
</gene>
<dbReference type="CDD" id="cd03443">
    <property type="entry name" value="PaaI_thioesterase"/>
    <property type="match status" value="1"/>
</dbReference>
<name>A0A197JGR3_9FUNG</name>
<reference evidence="4 5" key="1">
    <citation type="submission" date="2016-05" db="EMBL/GenBank/DDBJ databases">
        <title>Genome sequencing reveals origins of a unique bacterial endosymbiosis in the earliest lineages of terrestrial Fungi.</title>
        <authorList>
            <consortium name="DOE Joint Genome Institute"/>
            <person name="Uehling J."/>
            <person name="Gryganskyi A."/>
            <person name="Hameed K."/>
            <person name="Tschaplinski T."/>
            <person name="Misztal P."/>
            <person name="Wu S."/>
            <person name="Desiro A."/>
            <person name="Vande Pol N."/>
            <person name="Du Z.-Y."/>
            <person name="Zienkiewicz A."/>
            <person name="Zienkiewicz K."/>
            <person name="Morin E."/>
            <person name="Tisserant E."/>
            <person name="Splivallo R."/>
            <person name="Hainaut M."/>
            <person name="Henrissat B."/>
            <person name="Ohm R."/>
            <person name="Kuo A."/>
            <person name="Yan J."/>
            <person name="Lipzen A."/>
            <person name="Nolan M."/>
            <person name="Labutti K."/>
            <person name="Barry K."/>
            <person name="Goldstein A."/>
            <person name="Labbe J."/>
            <person name="Schadt C."/>
            <person name="Tuskan G."/>
            <person name="Grigoriev I."/>
            <person name="Martin F."/>
            <person name="Vilgalys R."/>
            <person name="Bonito G."/>
        </authorList>
    </citation>
    <scope>NUCLEOTIDE SEQUENCE [LARGE SCALE GENOMIC DNA]</scope>
    <source>
        <strain evidence="4 5">AG-77</strain>
    </source>
</reference>
<dbReference type="GO" id="GO:0047617">
    <property type="term" value="F:fatty acyl-CoA hydrolase activity"/>
    <property type="evidence" value="ECO:0007669"/>
    <property type="project" value="InterPro"/>
</dbReference>
<sequence length="153" mass="16302">MPVLNHCKKVWTNFLSAGGFDRQTLAGLKLVSASKGKILCELQVEKQHLNRLGGCHGGLLSTIVDVGGSLAIAAENMQATGVSTDLNISFVSGAKIGDKLTIDSRCDKIGGTLAYTTVEIKVDDKIVALGRHTKYVRLAHKANAETKRAQPSE</sequence>
<keyword evidence="5" id="KW-1185">Reference proteome</keyword>
<feature type="domain" description="Thioesterase" evidence="3">
    <location>
        <begin position="53"/>
        <end position="125"/>
    </location>
</feature>
<dbReference type="STRING" id="1314771.A0A197JGR3"/>
<dbReference type="SUPFAM" id="SSF54637">
    <property type="entry name" value="Thioesterase/thiol ester dehydrase-isomerase"/>
    <property type="match status" value="1"/>
</dbReference>
<keyword evidence="2" id="KW-0378">Hydrolase</keyword>
<comment type="similarity">
    <text evidence="1">Belongs to the thioesterase PaaI family.</text>
</comment>
<proteinExistence type="inferred from homology"/>
<dbReference type="PANTHER" id="PTHR21660">
    <property type="entry name" value="THIOESTERASE SUPERFAMILY MEMBER-RELATED"/>
    <property type="match status" value="1"/>
</dbReference>
<evidence type="ECO:0000256" key="2">
    <source>
        <dbReference type="ARBA" id="ARBA00022801"/>
    </source>
</evidence>
<dbReference type="OrthoDB" id="46529at2759"/>
<evidence type="ECO:0000256" key="1">
    <source>
        <dbReference type="ARBA" id="ARBA00008324"/>
    </source>
</evidence>
<dbReference type="PANTHER" id="PTHR21660:SF1">
    <property type="entry name" value="ACYL-COENZYME A THIOESTERASE 13"/>
    <property type="match status" value="1"/>
</dbReference>
<dbReference type="InterPro" id="IPR029069">
    <property type="entry name" value="HotDog_dom_sf"/>
</dbReference>
<dbReference type="InterPro" id="IPR039298">
    <property type="entry name" value="ACOT13"/>
</dbReference>
<accession>A0A197JGR3</accession>
<dbReference type="NCBIfam" id="TIGR00369">
    <property type="entry name" value="unchar_dom_1"/>
    <property type="match status" value="1"/>
</dbReference>
<dbReference type="Gene3D" id="3.10.129.10">
    <property type="entry name" value="Hotdog Thioesterase"/>
    <property type="match status" value="1"/>
</dbReference>
<dbReference type="FunFam" id="3.10.129.10:FF:000033">
    <property type="entry name" value="acyl-coenzyme A thioesterase 13"/>
    <property type="match status" value="1"/>
</dbReference>
<evidence type="ECO:0000313" key="4">
    <source>
        <dbReference type="EMBL" id="OAQ24372.1"/>
    </source>
</evidence>
<dbReference type="InterPro" id="IPR006683">
    <property type="entry name" value="Thioestr_dom"/>
</dbReference>
<dbReference type="Proteomes" id="UP000078512">
    <property type="component" value="Unassembled WGS sequence"/>
</dbReference>
<dbReference type="EMBL" id="KV442095">
    <property type="protein sequence ID" value="OAQ24372.1"/>
    <property type="molecule type" value="Genomic_DNA"/>
</dbReference>